<keyword evidence="1" id="KW-0973">c-di-GMP</keyword>
<dbReference type="Pfam" id="PF07238">
    <property type="entry name" value="PilZ"/>
    <property type="match status" value="1"/>
</dbReference>
<evidence type="ECO:0000313" key="6">
    <source>
        <dbReference type="EMBL" id="GIN59456.1"/>
    </source>
</evidence>
<keyword evidence="3" id="KW-0975">Bacterial flagellum</keyword>
<dbReference type="InterPro" id="IPR012349">
    <property type="entry name" value="Split_barrel_FMN-bd"/>
</dbReference>
<dbReference type="Gene3D" id="2.30.110.10">
    <property type="entry name" value="Electron Transport, Fmn-binding Protein, Chain A"/>
    <property type="match status" value="1"/>
</dbReference>
<evidence type="ECO:0000259" key="5">
    <source>
        <dbReference type="Pfam" id="PF12945"/>
    </source>
</evidence>
<evidence type="ECO:0000259" key="4">
    <source>
        <dbReference type="Pfam" id="PF07238"/>
    </source>
</evidence>
<evidence type="ECO:0000256" key="3">
    <source>
        <dbReference type="ARBA" id="ARBA00023143"/>
    </source>
</evidence>
<sequence>MIKVGMELTLELDRENKTESFKTKIADYSENKIYITYPVGSESNRVIFLLKEEELFASFTVKETGNAYLFRTKVLGQMKNKIPLLILFFPDEEQLMKIQRREFVRVKTGLDASLKIAGKYFPTVTEDISAGGCSIVNRYAQIKKGELGEVLLVLPFSSQDYLYLTITCRVVRNFEKKGVHLISLQFLNLSNQEQQQLIRYTFEKQLEYRKRGMNEIN</sequence>
<dbReference type="EMBL" id="BORB01000045">
    <property type="protein sequence ID" value="GIN59456.1"/>
    <property type="molecule type" value="Genomic_DNA"/>
</dbReference>
<gene>
    <name evidence="6" type="ORF">J8TS2_37750</name>
</gene>
<dbReference type="Pfam" id="PF12945">
    <property type="entry name" value="PilZNR"/>
    <property type="match status" value="1"/>
</dbReference>
<keyword evidence="7" id="KW-1185">Reference proteome</keyword>
<dbReference type="RefSeq" id="WP_158324445.1">
    <property type="nucleotide sequence ID" value="NZ_BORB01000045.1"/>
</dbReference>
<evidence type="ECO:0000313" key="7">
    <source>
        <dbReference type="Proteomes" id="UP000679950"/>
    </source>
</evidence>
<proteinExistence type="predicted"/>
<comment type="caution">
    <text evidence="6">The sequence shown here is derived from an EMBL/GenBank/DDBJ whole genome shotgun (WGS) entry which is preliminary data.</text>
</comment>
<feature type="domain" description="Type III secretion system flagellar brake protein YcgR PilZN" evidence="5">
    <location>
        <begin position="3"/>
        <end position="90"/>
    </location>
</feature>
<keyword evidence="2" id="KW-0547">Nucleotide-binding</keyword>
<feature type="domain" description="PilZ" evidence="4">
    <location>
        <begin position="99"/>
        <end position="203"/>
    </location>
</feature>
<accession>A0ABQ4KPQ0</accession>
<dbReference type="InterPro" id="IPR009926">
    <property type="entry name" value="T3SS_YcgR_PilZN"/>
</dbReference>
<name>A0ABQ4KPQ0_9BACI</name>
<evidence type="ECO:0000256" key="1">
    <source>
        <dbReference type="ARBA" id="ARBA00022636"/>
    </source>
</evidence>
<dbReference type="SUPFAM" id="SSF141371">
    <property type="entry name" value="PilZ domain-like"/>
    <property type="match status" value="2"/>
</dbReference>
<dbReference type="Proteomes" id="UP000679950">
    <property type="component" value="Unassembled WGS sequence"/>
</dbReference>
<organism evidence="6 7">
    <name type="scientific">Lederbergia ruris</name>
    <dbReference type="NCBI Taxonomy" id="217495"/>
    <lineage>
        <taxon>Bacteria</taxon>
        <taxon>Bacillati</taxon>
        <taxon>Bacillota</taxon>
        <taxon>Bacilli</taxon>
        <taxon>Bacillales</taxon>
        <taxon>Bacillaceae</taxon>
        <taxon>Lederbergia</taxon>
    </lineage>
</organism>
<reference evidence="6 7" key="1">
    <citation type="submission" date="2021-03" db="EMBL/GenBank/DDBJ databases">
        <title>Antimicrobial resistance genes in bacteria isolated from Japanese honey, and their potential for conferring macrolide and lincosamide resistance in the American foulbrood pathogen Paenibacillus larvae.</title>
        <authorList>
            <person name="Okamoto M."/>
            <person name="Kumagai M."/>
            <person name="Kanamori H."/>
            <person name="Takamatsu D."/>
        </authorList>
    </citation>
    <scope>NUCLEOTIDE SEQUENCE [LARGE SCALE GENOMIC DNA]</scope>
    <source>
        <strain evidence="6 7">J8TS2</strain>
    </source>
</reference>
<evidence type="ECO:0000256" key="2">
    <source>
        <dbReference type="ARBA" id="ARBA00022741"/>
    </source>
</evidence>
<dbReference type="InterPro" id="IPR009875">
    <property type="entry name" value="PilZ_domain"/>
</dbReference>
<dbReference type="Gene3D" id="2.40.10.220">
    <property type="entry name" value="predicted glycosyltransferase like domains"/>
    <property type="match status" value="1"/>
</dbReference>
<protein>
    <submittedName>
        <fullName evidence="6">Uncharacterized protein</fullName>
    </submittedName>
</protein>